<evidence type="ECO:0000256" key="5">
    <source>
        <dbReference type="SAM" id="Phobius"/>
    </source>
</evidence>
<comment type="subcellular location">
    <subcellularLocation>
        <location evidence="1">Membrane</location>
        <topology evidence="1">Multi-pass membrane protein</topology>
    </subcellularLocation>
</comment>
<name>A0A645DIR1_9ZZZZ</name>
<evidence type="ECO:0008006" key="7">
    <source>
        <dbReference type="Google" id="ProtNLM"/>
    </source>
</evidence>
<evidence type="ECO:0000313" key="6">
    <source>
        <dbReference type="EMBL" id="MPM89364.1"/>
    </source>
</evidence>
<dbReference type="AlphaFoldDB" id="A0A645DIR1"/>
<evidence type="ECO:0000256" key="2">
    <source>
        <dbReference type="ARBA" id="ARBA00022692"/>
    </source>
</evidence>
<keyword evidence="3 5" id="KW-1133">Transmembrane helix</keyword>
<dbReference type="GO" id="GO:0016020">
    <property type="term" value="C:membrane"/>
    <property type="evidence" value="ECO:0007669"/>
    <property type="project" value="UniProtKB-SubCell"/>
</dbReference>
<accession>A0A645DIR1</accession>
<keyword evidence="2 5" id="KW-0812">Transmembrane</keyword>
<comment type="caution">
    <text evidence="6">The sequence shown here is derived from an EMBL/GenBank/DDBJ whole genome shotgun (WGS) entry which is preliminary data.</text>
</comment>
<proteinExistence type="predicted"/>
<evidence type="ECO:0000256" key="4">
    <source>
        <dbReference type="ARBA" id="ARBA00023136"/>
    </source>
</evidence>
<dbReference type="NCBIfam" id="TIGR01593">
    <property type="entry name" value="holin_tox_secr"/>
    <property type="match status" value="1"/>
</dbReference>
<keyword evidence="4 5" id="KW-0472">Membrane</keyword>
<organism evidence="6">
    <name type="scientific">bioreactor metagenome</name>
    <dbReference type="NCBI Taxonomy" id="1076179"/>
    <lineage>
        <taxon>unclassified sequences</taxon>
        <taxon>metagenomes</taxon>
        <taxon>ecological metagenomes</taxon>
    </lineage>
</organism>
<protein>
    <recommendedName>
        <fullName evidence="7">Holin family protein</fullName>
    </recommendedName>
</protein>
<dbReference type="Pfam" id="PF05105">
    <property type="entry name" value="Phage_holin_4_1"/>
    <property type="match status" value="1"/>
</dbReference>
<evidence type="ECO:0000256" key="3">
    <source>
        <dbReference type="ARBA" id="ARBA00022989"/>
    </source>
</evidence>
<sequence length="108" mass="12235">MLLKTLIVLVVSDYLTGVIKGIVTKELSSKTGFIGLLKKILIFIVVAVAVSLEMLLTDSIPLREIVIMFYISNEGISFLENVSTFIPFPEQMKQVFIQIREKEDKEKK</sequence>
<dbReference type="InterPro" id="IPR006480">
    <property type="entry name" value="Phage_holin_4_1"/>
</dbReference>
<evidence type="ECO:0000256" key="1">
    <source>
        <dbReference type="ARBA" id="ARBA00004141"/>
    </source>
</evidence>
<feature type="transmembrane region" description="Helical" evidence="5">
    <location>
        <begin position="36"/>
        <end position="56"/>
    </location>
</feature>
<dbReference type="EMBL" id="VSSQ01036801">
    <property type="protein sequence ID" value="MPM89364.1"/>
    <property type="molecule type" value="Genomic_DNA"/>
</dbReference>
<gene>
    <name evidence="6" type="ORF">SDC9_136473</name>
</gene>
<reference evidence="6" key="1">
    <citation type="submission" date="2019-08" db="EMBL/GenBank/DDBJ databases">
        <authorList>
            <person name="Kucharzyk K."/>
            <person name="Murdoch R.W."/>
            <person name="Higgins S."/>
            <person name="Loffler F."/>
        </authorList>
    </citation>
    <scope>NUCLEOTIDE SEQUENCE</scope>
</reference>